<dbReference type="InterPro" id="IPR011628">
    <property type="entry name" value="Cleaved_adhesin"/>
</dbReference>
<dbReference type="EMBL" id="PPEH01000005">
    <property type="protein sequence ID" value="PNW12864.1"/>
    <property type="molecule type" value="Genomic_DNA"/>
</dbReference>
<keyword evidence="8" id="KW-1185">Reference proteome</keyword>
<dbReference type="AlphaFoldDB" id="A0A3G6RJ29"/>
<evidence type="ECO:0000256" key="2">
    <source>
        <dbReference type="SAM" id="SignalP"/>
    </source>
</evidence>
<evidence type="ECO:0000313" key="8">
    <source>
        <dbReference type="Proteomes" id="UP000279972"/>
    </source>
</evidence>
<dbReference type="NCBIfam" id="TIGR04183">
    <property type="entry name" value="Por_Secre_tail"/>
    <property type="match status" value="1"/>
</dbReference>
<evidence type="ECO:0000259" key="3">
    <source>
        <dbReference type="Pfam" id="PF07675"/>
    </source>
</evidence>
<feature type="chain" id="PRO_5044593742" evidence="2">
    <location>
        <begin position="19"/>
        <end position="296"/>
    </location>
</feature>
<dbReference type="Pfam" id="PF07675">
    <property type="entry name" value="Cleaved_Adhesin"/>
    <property type="match status" value="1"/>
</dbReference>
<organism evidence="6 7">
    <name type="scientific">Chryseobacterium lactis</name>
    <dbReference type="NCBI Taxonomy" id="1241981"/>
    <lineage>
        <taxon>Bacteria</taxon>
        <taxon>Pseudomonadati</taxon>
        <taxon>Bacteroidota</taxon>
        <taxon>Flavobacteriia</taxon>
        <taxon>Flavobacteriales</taxon>
        <taxon>Weeksellaceae</taxon>
        <taxon>Chryseobacterium group</taxon>
        <taxon>Chryseobacterium</taxon>
    </lineage>
</organism>
<dbReference type="Proteomes" id="UP000279972">
    <property type="component" value="Chromosome"/>
</dbReference>
<proteinExistence type="predicted"/>
<dbReference type="InterPro" id="IPR026444">
    <property type="entry name" value="Secre_tail"/>
</dbReference>
<accession>A0A3G6RJ29</accession>
<dbReference type="Pfam" id="PF18962">
    <property type="entry name" value="Por_Secre_tail"/>
    <property type="match status" value="1"/>
</dbReference>
<keyword evidence="1 2" id="KW-0732">Signal</keyword>
<evidence type="ECO:0000313" key="7">
    <source>
        <dbReference type="Proteomes" id="UP000236262"/>
    </source>
</evidence>
<feature type="domain" description="Cleaved adhesin" evidence="3">
    <location>
        <begin position="86"/>
        <end position="166"/>
    </location>
</feature>
<evidence type="ECO:0000313" key="6">
    <source>
        <dbReference type="EMBL" id="PNW12864.1"/>
    </source>
</evidence>
<dbReference type="KEGG" id="clac:EG342_18985"/>
<evidence type="ECO:0000313" key="5">
    <source>
        <dbReference type="EMBL" id="AZA83843.1"/>
    </source>
</evidence>
<dbReference type="RefSeq" id="WP_103292267.1">
    <property type="nucleotide sequence ID" value="NZ_CP033924.1"/>
</dbReference>
<feature type="domain" description="Secretion system C-terminal sorting" evidence="4">
    <location>
        <begin position="229"/>
        <end position="294"/>
    </location>
</feature>
<gene>
    <name evidence="6" type="ORF">C1637_13580</name>
    <name evidence="5" type="ORF">EG342_18985</name>
</gene>
<dbReference type="NCBIfam" id="NF038128">
    <property type="entry name" value="choice_anch_J"/>
    <property type="match status" value="1"/>
</dbReference>
<feature type="signal peptide" evidence="2">
    <location>
        <begin position="1"/>
        <end position="18"/>
    </location>
</feature>
<name>A0A3G6RJ29_CHRLC</name>
<evidence type="ECO:0000259" key="4">
    <source>
        <dbReference type="Pfam" id="PF18962"/>
    </source>
</evidence>
<reference evidence="6 7" key="1">
    <citation type="submission" date="2018-01" db="EMBL/GenBank/DDBJ databases">
        <title>Draft genome sequences of Chryseobacterium lactis NCTC11390, Chryseobacterium oncorhynchi 701B-08, and Chryseobacterium viscerum 687B-08.</title>
        <authorList>
            <person name="Jeong J.-J."/>
            <person name="Lee Y.J."/>
            <person name="Park B."/>
            <person name="Choi I.-G."/>
            <person name="Kim K.D."/>
        </authorList>
    </citation>
    <scope>NUCLEOTIDE SEQUENCE [LARGE SCALE GENOMIC DNA]</scope>
    <source>
        <strain evidence="6 7">NCTC11390</strain>
    </source>
</reference>
<dbReference type="Gene3D" id="2.60.120.200">
    <property type="match status" value="1"/>
</dbReference>
<dbReference type="EMBL" id="CP033924">
    <property type="protein sequence ID" value="AZA83843.1"/>
    <property type="molecule type" value="Genomic_DNA"/>
</dbReference>
<dbReference type="Proteomes" id="UP000236262">
    <property type="component" value="Unassembled WGS sequence"/>
</dbReference>
<dbReference type="OrthoDB" id="8781670at2"/>
<evidence type="ECO:0000256" key="1">
    <source>
        <dbReference type="ARBA" id="ARBA00022729"/>
    </source>
</evidence>
<sequence length="296" mass="32529">MKKILLSSAFLAACSLNAQTTIFEDSFENYTDFAYTTGTVGNWTLRDLDGKISYTIENSTFPNQRIPKAFIVFNRGGIVPATLADQTAARTGNKAMACFNVSYPAPLVNNDWLISPQITLGSAGNTLSFWVKPIHADYGLEKFNVYVSTTDTQTTSFTKINTNPIVTPAVVQWAEQTFNLDAYAGQNVYIAIQCVSEDQFALFVDDFKVTTTGTLATSEVSKSSSSIFVFPNPVADVLNIRSRAKVNNVEIFDRSGRKIPADLNNDKVNVKNLSPGSYIINVETKEGKTSSKFIKK</sequence>
<protein>
    <submittedName>
        <fullName evidence="5">T9SS C-terminal target domain-containing protein</fullName>
    </submittedName>
</protein>
<reference evidence="5 8" key="2">
    <citation type="submission" date="2018-11" db="EMBL/GenBank/DDBJ databases">
        <title>Proposal to divide the Flavobacteriaceae and reorganize its genera based on Amino Acid Identity values calculated from whole genome sequences.</title>
        <authorList>
            <person name="Nicholson A.C."/>
            <person name="Gulvik C.A."/>
            <person name="Whitney A.M."/>
            <person name="Humrighouse B.W."/>
            <person name="Bell M."/>
            <person name="Holmes B."/>
            <person name="Steigerwalt A.G."/>
            <person name="Villarma A."/>
            <person name="Sheth M."/>
            <person name="Batra D."/>
            <person name="Pryor J."/>
            <person name="Bernardet J.-F."/>
            <person name="Hugo C."/>
            <person name="Kampfer P."/>
            <person name="Newman J."/>
            <person name="McQuiston J.R."/>
        </authorList>
    </citation>
    <scope>NUCLEOTIDE SEQUENCE [LARGE SCALE GENOMIC DNA]</scope>
    <source>
        <strain evidence="5 8">KC_1864</strain>
    </source>
</reference>